<feature type="transmembrane region" description="Helical" evidence="1">
    <location>
        <begin position="54"/>
        <end position="76"/>
    </location>
</feature>
<feature type="transmembrane region" description="Helical" evidence="1">
    <location>
        <begin position="82"/>
        <end position="101"/>
    </location>
</feature>
<gene>
    <name evidence="2" type="primary">ND6</name>
</gene>
<keyword evidence="1" id="KW-0472">Membrane</keyword>
<evidence type="ECO:0000313" key="2">
    <source>
        <dbReference type="EMBL" id="AHX26475.1"/>
    </source>
</evidence>
<protein>
    <submittedName>
        <fullName evidence="2">NADH dehydrogenase subunit 6</fullName>
    </submittedName>
</protein>
<name>A0A023PP03_9MOLL</name>
<keyword evidence="1" id="KW-0812">Transmembrane</keyword>
<keyword evidence="2" id="KW-0496">Mitochondrion</keyword>
<feature type="transmembrane region" description="Helical" evidence="1">
    <location>
        <begin position="137"/>
        <end position="158"/>
    </location>
</feature>
<evidence type="ECO:0000256" key="1">
    <source>
        <dbReference type="SAM" id="Phobius"/>
    </source>
</evidence>
<keyword evidence="1" id="KW-1133">Transmembrane helix</keyword>
<dbReference type="AlphaFoldDB" id="A0A023PP03"/>
<dbReference type="EMBL" id="KJ162574">
    <property type="protein sequence ID" value="AHX26475.1"/>
    <property type="molecule type" value="Genomic_DNA"/>
</dbReference>
<proteinExistence type="predicted"/>
<accession>A0A023PP03</accession>
<organism evidence="2">
    <name type="scientific">Acanthosepion lycidas</name>
    <dbReference type="NCBI Taxonomy" id="296134"/>
    <lineage>
        <taxon>Eukaryota</taxon>
        <taxon>Metazoa</taxon>
        <taxon>Spiralia</taxon>
        <taxon>Lophotrochozoa</taxon>
        <taxon>Mollusca</taxon>
        <taxon>Cephalopoda</taxon>
        <taxon>Coleoidea</taxon>
        <taxon>Decapodiformes</taxon>
        <taxon>Sepiida</taxon>
        <taxon>Sepiina</taxon>
        <taxon>Sepiidae</taxon>
        <taxon>Acanthosepion</taxon>
    </lineage>
</organism>
<geneLocation type="mitochondrion" evidence="2"/>
<sequence length="170" mass="19632">MSLIVLISFGFSLISLCLMVIQPLSLGLMLMLSVICVSSLMSLLVFSWYGYLLFLVYVGGMLVMFMYIISLVPNLIFLSSKVMIYFFVIYFSYFLVNYLYLKEIISEEVKDNLLMNYSSISCMSSDMILMLDNFLCYILLGIILLFVLISVVKICYYCEGPLRVFKFKYA</sequence>
<feature type="transmembrane region" description="Helical" evidence="1">
    <location>
        <begin position="29"/>
        <end position="49"/>
    </location>
</feature>
<reference evidence="2" key="1">
    <citation type="submission" date="2014-01" db="EMBL/GenBank/DDBJ databases">
        <title>Complete mitochondrial genome of the kisslip cuttlefish Sepia lycidas (Sepioidea, Sepiidae).</title>
        <authorList>
            <person name="Wang W."/>
            <person name="Guo B."/>
            <person name="Wu C."/>
            <person name="Zhang C."/>
        </authorList>
    </citation>
    <scope>NUCLEOTIDE SEQUENCE</scope>
</reference>